<dbReference type="GO" id="GO:0009254">
    <property type="term" value="P:peptidoglycan turnover"/>
    <property type="evidence" value="ECO:0007669"/>
    <property type="project" value="TreeGrafter"/>
</dbReference>
<evidence type="ECO:0000256" key="4">
    <source>
        <dbReference type="ARBA" id="ARBA00022801"/>
    </source>
</evidence>
<evidence type="ECO:0000313" key="8">
    <source>
        <dbReference type="EMBL" id="RKI86975.1"/>
    </source>
</evidence>
<protein>
    <recommendedName>
        <fullName evidence="3">beta-N-acetylhexosaminidase</fullName>
        <ecNumber evidence="3">3.2.1.52</ecNumber>
    </recommendedName>
</protein>
<sequence length="430" mass="46824">MERKIFRHKRRVRNQIISYVVLLIFLAGLAVGGLLGVKKIVSIFNEKKEMEEQKQIEDIAQDEEEQPMVEAPEEFTEPEEETDYLSETVENCIAVMSLEDKVAGLFMITPEALTDTNTVVRAGETTEQKLKERPVGGLIYFAQNIKSADQLTEMLSNTRNWCTYPLFLGVDEEGGAVSRVAQSGLADNVGDMADIGSSQDTAAAQEAGAAIGGYLAQYGFNMDFAPVADVITDGNTTIGKRSFGTDTNTVASMVGATVEGLQSKNVSACLKHFPGLGDTSKDTHDGMAGTEKTLEDFMQVDFPVYQAGIAAGADFVMVSHLSAEQVTGDNTPASLSEKMVTELLRGQLGFQGIVITDAMNMTAITDYFTPDQAAVMALQAGVDMILMPEDYETAYNGVLDAVKDGTLSEERINESLRRIYRVKYRDRVGT</sequence>
<evidence type="ECO:0000256" key="3">
    <source>
        <dbReference type="ARBA" id="ARBA00012663"/>
    </source>
</evidence>
<dbReference type="InterPro" id="IPR017853">
    <property type="entry name" value="GH"/>
</dbReference>
<keyword evidence="4" id="KW-0378">Hydrolase</keyword>
<name>A0A3A9AKY8_9FIRM</name>
<organism evidence="8 9">
    <name type="scientific">Parablautia intestinalis</name>
    <dbReference type="NCBI Taxonomy" id="2320100"/>
    <lineage>
        <taxon>Bacteria</taxon>
        <taxon>Bacillati</taxon>
        <taxon>Bacillota</taxon>
        <taxon>Clostridia</taxon>
        <taxon>Lachnospirales</taxon>
        <taxon>Lachnospiraceae</taxon>
        <taxon>Parablautia</taxon>
    </lineage>
</organism>
<dbReference type="InterPro" id="IPR001764">
    <property type="entry name" value="Glyco_hydro_3_N"/>
</dbReference>
<reference evidence="8 9" key="1">
    <citation type="submission" date="2018-09" db="EMBL/GenBank/DDBJ databases">
        <title>Murine metabolic-syndrome-specific gut microbial biobank.</title>
        <authorList>
            <person name="Liu C."/>
        </authorList>
    </citation>
    <scope>NUCLEOTIDE SEQUENCE [LARGE SCALE GENOMIC DNA]</scope>
    <source>
        <strain evidence="8 9">0.1xD8-82</strain>
    </source>
</reference>
<dbReference type="AlphaFoldDB" id="A0A3A9AKY8"/>
<accession>A0A3A9AKY8</accession>
<dbReference type="Proteomes" id="UP000280696">
    <property type="component" value="Unassembled WGS sequence"/>
</dbReference>
<evidence type="ECO:0000256" key="5">
    <source>
        <dbReference type="ARBA" id="ARBA00023295"/>
    </source>
</evidence>
<feature type="domain" description="Glycoside hydrolase family 3 N-terminal" evidence="7">
    <location>
        <begin position="98"/>
        <end position="422"/>
    </location>
</feature>
<dbReference type="InterPro" id="IPR019800">
    <property type="entry name" value="Glyco_hydro_3_AS"/>
</dbReference>
<dbReference type="GO" id="GO:0005975">
    <property type="term" value="P:carbohydrate metabolic process"/>
    <property type="evidence" value="ECO:0007669"/>
    <property type="project" value="InterPro"/>
</dbReference>
<evidence type="ECO:0000256" key="2">
    <source>
        <dbReference type="ARBA" id="ARBA00005336"/>
    </source>
</evidence>
<dbReference type="OrthoDB" id="9805821at2"/>
<dbReference type="PANTHER" id="PTHR30480">
    <property type="entry name" value="BETA-HEXOSAMINIDASE-RELATED"/>
    <property type="match status" value="1"/>
</dbReference>
<comment type="catalytic activity">
    <reaction evidence="1">
        <text>Hydrolysis of terminal non-reducing N-acetyl-D-hexosamine residues in N-acetyl-beta-D-hexosaminides.</text>
        <dbReference type="EC" id="3.2.1.52"/>
    </reaction>
</comment>
<dbReference type="PROSITE" id="PS00775">
    <property type="entry name" value="GLYCOSYL_HYDROL_F3"/>
    <property type="match status" value="1"/>
</dbReference>
<dbReference type="EC" id="3.2.1.52" evidence="3"/>
<dbReference type="PANTHER" id="PTHR30480:SF13">
    <property type="entry name" value="BETA-HEXOSAMINIDASE"/>
    <property type="match status" value="1"/>
</dbReference>
<keyword evidence="6" id="KW-0812">Transmembrane</keyword>
<keyword evidence="6" id="KW-0472">Membrane</keyword>
<evidence type="ECO:0000256" key="6">
    <source>
        <dbReference type="SAM" id="Phobius"/>
    </source>
</evidence>
<evidence type="ECO:0000259" key="7">
    <source>
        <dbReference type="Pfam" id="PF00933"/>
    </source>
</evidence>
<feature type="transmembrane region" description="Helical" evidence="6">
    <location>
        <begin position="16"/>
        <end position="37"/>
    </location>
</feature>
<keyword evidence="6" id="KW-1133">Transmembrane helix</keyword>
<keyword evidence="5" id="KW-0326">Glycosidase</keyword>
<evidence type="ECO:0000313" key="9">
    <source>
        <dbReference type="Proteomes" id="UP000280696"/>
    </source>
</evidence>
<dbReference type="GO" id="GO:0004563">
    <property type="term" value="F:beta-N-acetylhexosaminidase activity"/>
    <property type="evidence" value="ECO:0007669"/>
    <property type="project" value="UniProtKB-EC"/>
</dbReference>
<proteinExistence type="inferred from homology"/>
<dbReference type="EMBL" id="RAYQ01000051">
    <property type="protein sequence ID" value="RKI86975.1"/>
    <property type="molecule type" value="Genomic_DNA"/>
</dbReference>
<dbReference type="Gene3D" id="3.20.20.300">
    <property type="entry name" value="Glycoside hydrolase, family 3, N-terminal domain"/>
    <property type="match status" value="1"/>
</dbReference>
<dbReference type="Pfam" id="PF00933">
    <property type="entry name" value="Glyco_hydro_3"/>
    <property type="match status" value="1"/>
</dbReference>
<dbReference type="SUPFAM" id="SSF51445">
    <property type="entry name" value="(Trans)glycosidases"/>
    <property type="match status" value="1"/>
</dbReference>
<dbReference type="InterPro" id="IPR050226">
    <property type="entry name" value="NagZ_Beta-hexosaminidase"/>
</dbReference>
<dbReference type="InterPro" id="IPR036962">
    <property type="entry name" value="Glyco_hydro_3_N_sf"/>
</dbReference>
<evidence type="ECO:0000256" key="1">
    <source>
        <dbReference type="ARBA" id="ARBA00001231"/>
    </source>
</evidence>
<comment type="caution">
    <text evidence="8">The sequence shown here is derived from an EMBL/GenBank/DDBJ whole genome shotgun (WGS) entry which is preliminary data.</text>
</comment>
<comment type="similarity">
    <text evidence="2">Belongs to the glycosyl hydrolase 3 family.</text>
</comment>
<keyword evidence="9" id="KW-1185">Reference proteome</keyword>
<gene>
    <name evidence="8" type="ORF">D7V94_21950</name>
</gene>